<dbReference type="EMBL" id="UASS01000039">
    <property type="protein sequence ID" value="SPX62579.1"/>
    <property type="molecule type" value="Genomic_DNA"/>
</dbReference>
<keyword evidence="5" id="KW-1185">Reference proteome</keyword>
<organism evidence="3 5">
    <name type="scientific">Legionella feeleii</name>
    <dbReference type="NCBI Taxonomy" id="453"/>
    <lineage>
        <taxon>Bacteria</taxon>
        <taxon>Pseudomonadati</taxon>
        <taxon>Pseudomonadota</taxon>
        <taxon>Gammaproteobacteria</taxon>
        <taxon>Legionellales</taxon>
        <taxon>Legionellaceae</taxon>
        <taxon>Legionella</taxon>
    </lineage>
</organism>
<dbReference type="AlphaFoldDB" id="A0A0W0TL06"/>
<gene>
    <name evidence="3" type="ORF">Lfee_2103</name>
    <name evidence="4" type="ORF">NCTC12022_03341</name>
</gene>
<dbReference type="Proteomes" id="UP000054698">
    <property type="component" value="Unassembled WGS sequence"/>
</dbReference>
<dbReference type="EMBL" id="LNYB01000081">
    <property type="protein sequence ID" value="KTC96305.1"/>
    <property type="molecule type" value="Genomic_DNA"/>
</dbReference>
<evidence type="ECO:0000313" key="6">
    <source>
        <dbReference type="Proteomes" id="UP000251942"/>
    </source>
</evidence>
<evidence type="ECO:0000256" key="2">
    <source>
        <dbReference type="SAM" id="MobiDB-lite"/>
    </source>
</evidence>
<evidence type="ECO:0000313" key="3">
    <source>
        <dbReference type="EMBL" id="KTC96305.1"/>
    </source>
</evidence>
<reference evidence="3 5" key="1">
    <citation type="submission" date="2015-11" db="EMBL/GenBank/DDBJ databases">
        <title>Genomic analysis of 38 Legionella species identifies large and diverse effector repertoires.</title>
        <authorList>
            <person name="Burstein D."/>
            <person name="Amaro F."/>
            <person name="Zusman T."/>
            <person name="Lifshitz Z."/>
            <person name="Cohen O."/>
            <person name="Gilbert J.A."/>
            <person name="Pupko T."/>
            <person name="Shuman H.A."/>
            <person name="Segal G."/>
        </authorList>
    </citation>
    <scope>NUCLEOTIDE SEQUENCE [LARGE SCALE GENOMIC DNA]</scope>
    <source>
        <strain evidence="3 5">WO-44C</strain>
    </source>
</reference>
<dbReference type="STRING" id="453.Lfee_2103"/>
<feature type="compositionally biased region" description="Polar residues" evidence="2">
    <location>
        <begin position="726"/>
        <end position="737"/>
    </location>
</feature>
<dbReference type="OrthoDB" id="5649564at2"/>
<dbReference type="PATRIC" id="fig|453.4.peg.2303"/>
<keyword evidence="1" id="KW-0175">Coiled coil</keyword>
<evidence type="ECO:0000313" key="5">
    <source>
        <dbReference type="Proteomes" id="UP000054698"/>
    </source>
</evidence>
<name>A0A0W0TL06_9GAMM</name>
<dbReference type="Proteomes" id="UP000251942">
    <property type="component" value="Unassembled WGS sequence"/>
</dbReference>
<feature type="region of interest" description="Disordered" evidence="2">
    <location>
        <begin position="708"/>
        <end position="737"/>
    </location>
</feature>
<dbReference type="RefSeq" id="WP_058446575.1">
    <property type="nucleotide sequence ID" value="NZ_CAAAHT010000001.1"/>
</dbReference>
<accession>A0A0W0TL06</accession>
<protein>
    <submittedName>
        <fullName evidence="3">Uncharacterized protein</fullName>
    </submittedName>
</protein>
<proteinExistence type="predicted"/>
<evidence type="ECO:0000256" key="1">
    <source>
        <dbReference type="SAM" id="Coils"/>
    </source>
</evidence>
<evidence type="ECO:0000313" key="4">
    <source>
        <dbReference type="EMBL" id="SPX62579.1"/>
    </source>
</evidence>
<reference evidence="4 6" key="2">
    <citation type="submission" date="2018-06" db="EMBL/GenBank/DDBJ databases">
        <authorList>
            <consortium name="Pathogen Informatics"/>
            <person name="Doyle S."/>
        </authorList>
    </citation>
    <scope>NUCLEOTIDE SEQUENCE [LARGE SCALE GENOMIC DNA]</scope>
    <source>
        <strain evidence="4 6">NCTC12022</strain>
    </source>
</reference>
<feature type="coiled-coil region" evidence="1">
    <location>
        <begin position="10"/>
        <end position="40"/>
    </location>
</feature>
<sequence length="737" mass="81723">MLSKSVAKRLVEIEKRVTELDELLKRVELEKEALARFKLKIGDNPSVKQFEQLRVLTNITLGREARVQQELQSLALEKAMLTQTTPITYERIVIGAGVAGTMLYGELPTELREKKNKNGTPAVIVLSDPLSWDQWRKDGHTLMGQPAKVQTPQIYSTRSEDFARDEVTKRNPYQYTMANDFYHATVCTQRDLGMTILNATAIAIETKATYNGTIAWEEDGFPHRIAVKILDIQFYLYTAHIDLCTGPGPTRKLTATQVDSVLSKQLLSTGKMIYGQDHGDARLKGNVVFYGGGARNAAMVLDIINGCQPDVTSFVWVARDGQNFDTNNMFNRQFSDLDDNPKAKMALGDLTKVELDDTGSLSLTFGKPVKQRKTKVLPEVTTLVCDQLVVAIGQEPHSLTSSLKGFVPCQLERGLSDLTETEVLPLGTRSSDGTILCWGAAGIIGTGLDDSRSFIDIGLKHAQSLPRESRANVGIFRSSIMIEKMVELLRAFYPAKFISTDKSFHRYDLPDINRASRSELYEIIRETMKATLSAEACLILTDKILEIRSQLPTGLEDIDVLAKEVPAPVLKALKKAYIPFHIEEIVEPKVKVELPQLASVQMPTPVDRPEVISVEVPPIRRSPESIQPPVGVSVQKQPISINEEDGVSSPVIAENPTKKPKSVKVKIVDSSDRFFSTSVPTPKSTRGEFNALVEELRDEEDDNIQLPIIPVGSSKKPQKLDEMDGSTANLTELSVYS</sequence>